<keyword evidence="2" id="KW-0472">Membrane</keyword>
<dbReference type="RefSeq" id="WP_237891932.1">
    <property type="nucleotide sequence ID" value="NZ_JAKLTY010000040.1"/>
</dbReference>
<gene>
    <name evidence="3" type="ORF">L6654_37750</name>
</gene>
<dbReference type="SUPFAM" id="SSF158544">
    <property type="entry name" value="GspK insert domain-like"/>
    <property type="match status" value="1"/>
</dbReference>
<name>A0A9X1RDN4_9BRAD</name>
<comment type="caution">
    <text evidence="3">The sequence shown here is derived from an EMBL/GenBank/DDBJ whole genome shotgun (WGS) entry which is preliminary data.</text>
</comment>
<proteinExistence type="predicted"/>
<feature type="region of interest" description="Disordered" evidence="1">
    <location>
        <begin position="152"/>
        <end position="173"/>
    </location>
</feature>
<evidence type="ECO:0000256" key="2">
    <source>
        <dbReference type="SAM" id="Phobius"/>
    </source>
</evidence>
<accession>A0A9X1RDN4</accession>
<keyword evidence="2" id="KW-0812">Transmembrane</keyword>
<evidence type="ECO:0000256" key="1">
    <source>
        <dbReference type="SAM" id="MobiDB-lite"/>
    </source>
</evidence>
<organism evidence="3 4">
    <name type="scientific">Bradyrhizobium zhengyangense</name>
    <dbReference type="NCBI Taxonomy" id="2911009"/>
    <lineage>
        <taxon>Bacteria</taxon>
        <taxon>Pseudomonadati</taxon>
        <taxon>Pseudomonadota</taxon>
        <taxon>Alphaproteobacteria</taxon>
        <taxon>Hyphomicrobiales</taxon>
        <taxon>Nitrobacteraceae</taxon>
        <taxon>Bradyrhizobium</taxon>
    </lineage>
</organism>
<dbReference type="EMBL" id="JAKLTY010000040">
    <property type="protein sequence ID" value="MCG2632362.1"/>
    <property type="molecule type" value="Genomic_DNA"/>
</dbReference>
<reference evidence="3" key="1">
    <citation type="submission" date="2022-01" db="EMBL/GenBank/DDBJ databases">
        <title>Genome sequnece data of strain Bradyrhizobium sp. nov.</title>
        <authorList>
            <person name="Zhang J."/>
        </authorList>
    </citation>
    <scope>NUCLEOTIDE SEQUENCE</scope>
    <source>
        <strain evidence="3">WYCCWR 13023</strain>
    </source>
</reference>
<dbReference type="InterPro" id="IPR038072">
    <property type="entry name" value="GspK_central_sf"/>
</dbReference>
<feature type="transmembrane region" description="Helical" evidence="2">
    <location>
        <begin position="28"/>
        <end position="49"/>
    </location>
</feature>
<protein>
    <submittedName>
        <fullName evidence="3">General secretion pathway protein GspK</fullName>
    </submittedName>
</protein>
<evidence type="ECO:0000313" key="3">
    <source>
        <dbReference type="EMBL" id="MCG2632362.1"/>
    </source>
</evidence>
<dbReference type="Proteomes" id="UP001139054">
    <property type="component" value="Unassembled WGS sequence"/>
</dbReference>
<feature type="region of interest" description="Disordered" evidence="1">
    <location>
        <begin position="285"/>
        <end position="309"/>
    </location>
</feature>
<keyword evidence="2" id="KW-1133">Transmembrane helix</keyword>
<evidence type="ECO:0000313" key="4">
    <source>
        <dbReference type="Proteomes" id="UP001139054"/>
    </source>
</evidence>
<dbReference type="AlphaFoldDB" id="A0A9X1RDN4"/>
<sequence>MGSLAHHLANHDMVKLVRQLSSRHHRGFALVAVVWSLGLLAILATTVIIGAKYRSRTVLDYASVATAAAAAESATNLAIAILESSPSNQIAKFPLRCQMPTGEQATIYVEPEAGKVDLNTATPSVLIALFTSLSANEKLGAQITAGILTKRKTGAGSQSPNGLPKKSRSEQSEFRTVMELDQVEGVSGPLFRNALPFVTVLSGRPEPDPEVSSETLRSLLNLKQARSGQDLKAIAGTNVTIRTDIHAENGTRFIREALVSLVSENNRPFVIREWRRGEIRQISEPAAPSSRGYSSCVLPGNAPLRSSHS</sequence>